<reference evidence="3" key="1">
    <citation type="submission" date="2016-04" db="EMBL/GenBank/DDBJ databases">
        <authorList>
            <person name="Jeon C.O."/>
            <person name="Cho G.Y."/>
            <person name="Jeong H.I."/>
            <person name="Kim K.H."/>
        </authorList>
    </citation>
    <scope>NUCLEOTIDE SEQUENCE [LARGE SCALE GENOMIC DNA]</scope>
    <source>
        <strain evidence="3">LMG 1590</strain>
        <plasmid evidence="3">unnamed3</plasmid>
    </source>
</reference>
<dbReference type="Proteomes" id="UP000175973">
    <property type="component" value="Plasmid unnamed3"/>
</dbReference>
<gene>
    <name evidence="2" type="ORF">A4S02_14465</name>
</gene>
<dbReference type="AlphaFoldDB" id="A0A1D8R0C0"/>
<organism evidence="2 3">
    <name type="scientific">Acetobacter ascendens</name>
    <dbReference type="NCBI Taxonomy" id="481146"/>
    <lineage>
        <taxon>Bacteria</taxon>
        <taxon>Pseudomonadati</taxon>
        <taxon>Pseudomonadota</taxon>
        <taxon>Alphaproteobacteria</taxon>
        <taxon>Acetobacterales</taxon>
        <taxon>Acetobacteraceae</taxon>
        <taxon>Acetobacter</taxon>
    </lineage>
</organism>
<keyword evidence="2" id="KW-0614">Plasmid</keyword>
<geneLocation type="plasmid" evidence="2 3">
    <name>unnamed3</name>
</geneLocation>
<dbReference type="EMBL" id="CP015167">
    <property type="protein sequence ID" value="AOW48030.1"/>
    <property type="molecule type" value="Genomic_DNA"/>
</dbReference>
<proteinExistence type="predicted"/>
<feature type="region of interest" description="Disordered" evidence="1">
    <location>
        <begin position="1"/>
        <end position="24"/>
    </location>
</feature>
<dbReference type="KEGG" id="aasc:A4S02_14465"/>
<sequence length="82" mass="8735">MFPNDVGADGFAKQRADGGIGTGRCDGRQASIRKVAQAWAKAKTQQGAEREDMVGGTTRVGIMLGDFKPRSMIGQAVEHVWG</sequence>
<evidence type="ECO:0000313" key="2">
    <source>
        <dbReference type="EMBL" id="AOW48030.1"/>
    </source>
</evidence>
<keyword evidence="3" id="KW-1185">Reference proteome</keyword>
<name>A0A1D8R0C0_9PROT</name>
<evidence type="ECO:0000313" key="3">
    <source>
        <dbReference type="Proteomes" id="UP000175973"/>
    </source>
</evidence>
<protein>
    <submittedName>
        <fullName evidence="2">Uncharacterized protein</fullName>
    </submittedName>
</protein>
<evidence type="ECO:0000256" key="1">
    <source>
        <dbReference type="SAM" id="MobiDB-lite"/>
    </source>
</evidence>
<accession>A0A1D8R0C0</accession>